<dbReference type="InterPro" id="IPR000620">
    <property type="entry name" value="EamA_dom"/>
</dbReference>
<reference evidence="8 9" key="1">
    <citation type="submission" date="2022-06" db="EMBL/GenBank/DDBJ databases">
        <title>Isolation of gut microbiota from human fecal samples.</title>
        <authorList>
            <person name="Pamer E.G."/>
            <person name="Barat B."/>
            <person name="Waligurski E."/>
            <person name="Medina S."/>
            <person name="Paddock L."/>
            <person name="Mostad J."/>
        </authorList>
    </citation>
    <scope>NUCLEOTIDE SEQUENCE [LARGE SCALE GENOMIC DNA]</scope>
    <source>
        <strain evidence="8 9">DFI.9.90</strain>
    </source>
</reference>
<comment type="caution">
    <text evidence="8">The sequence shown here is derived from an EMBL/GenBank/DDBJ whole genome shotgun (WGS) entry which is preliminary data.</text>
</comment>
<feature type="domain" description="EamA" evidence="7">
    <location>
        <begin position="158"/>
        <end position="290"/>
    </location>
</feature>
<evidence type="ECO:0000256" key="6">
    <source>
        <dbReference type="SAM" id="Phobius"/>
    </source>
</evidence>
<evidence type="ECO:0000313" key="9">
    <source>
        <dbReference type="Proteomes" id="UP001205919"/>
    </source>
</evidence>
<keyword evidence="5 6" id="KW-0472">Membrane</keyword>
<keyword evidence="3 6" id="KW-0812">Transmembrane</keyword>
<gene>
    <name evidence="8" type="ORF">NE630_07830</name>
</gene>
<evidence type="ECO:0000256" key="5">
    <source>
        <dbReference type="ARBA" id="ARBA00023136"/>
    </source>
</evidence>
<dbReference type="Proteomes" id="UP001205919">
    <property type="component" value="Unassembled WGS sequence"/>
</dbReference>
<evidence type="ECO:0000256" key="2">
    <source>
        <dbReference type="ARBA" id="ARBA00022475"/>
    </source>
</evidence>
<dbReference type="EMBL" id="JANFYT010000014">
    <property type="protein sequence ID" value="MCQ4814339.1"/>
    <property type="molecule type" value="Genomic_DNA"/>
</dbReference>
<feature type="transmembrane region" description="Helical" evidence="6">
    <location>
        <begin position="108"/>
        <end position="126"/>
    </location>
</feature>
<evidence type="ECO:0000259" key="7">
    <source>
        <dbReference type="Pfam" id="PF00892"/>
    </source>
</evidence>
<dbReference type="InterPro" id="IPR037185">
    <property type="entry name" value="EmrE-like"/>
</dbReference>
<feature type="transmembrane region" description="Helical" evidence="6">
    <location>
        <begin position="133"/>
        <end position="150"/>
    </location>
</feature>
<keyword evidence="4 6" id="KW-1133">Transmembrane helix</keyword>
<feature type="domain" description="EamA" evidence="7">
    <location>
        <begin position="8"/>
        <end position="149"/>
    </location>
</feature>
<protein>
    <submittedName>
        <fullName evidence="8">DMT family transporter</fullName>
    </submittedName>
</protein>
<dbReference type="GO" id="GO:0005886">
    <property type="term" value="C:plasma membrane"/>
    <property type="evidence" value="ECO:0007669"/>
    <property type="project" value="UniProtKB-SubCell"/>
</dbReference>
<dbReference type="Pfam" id="PF00892">
    <property type="entry name" value="EamA"/>
    <property type="match status" value="2"/>
</dbReference>
<feature type="transmembrane region" description="Helical" evidence="6">
    <location>
        <begin position="35"/>
        <end position="57"/>
    </location>
</feature>
<evidence type="ECO:0000256" key="1">
    <source>
        <dbReference type="ARBA" id="ARBA00004651"/>
    </source>
</evidence>
<dbReference type="PANTHER" id="PTHR42920:SF5">
    <property type="entry name" value="EAMA DOMAIN-CONTAINING PROTEIN"/>
    <property type="match status" value="1"/>
</dbReference>
<evidence type="ECO:0000256" key="4">
    <source>
        <dbReference type="ARBA" id="ARBA00022989"/>
    </source>
</evidence>
<evidence type="ECO:0000313" key="8">
    <source>
        <dbReference type="EMBL" id="MCQ4814339.1"/>
    </source>
</evidence>
<sequence>MNNRRMLSVMMLSTASLIWGTSFVAQVLGMELIGPLTFCAARYAVALFFVVPFALVMDRRKKAETCAKPDVVSDWRGCLRSGILCGGALFTASGLQQVGLLFTTAGKAAFITAMYIVIVPIYGLFMKKIPSRITACAIILSTVGLYLLSIKEDFKIEIGDALILASALFWAAHIMICDRFAKDYDTIKLSTIQFGTVALFSSAAMFWLEAPEWGALFASWAPIFYAGLFCTGISYTLQMAAQRDVSPVATCIILSAEALFAAIFGYLILGERLSGRELIGCAVLFAATLIAQIQEVKSGVDPEAGA</sequence>
<organism evidence="8 9">
    <name type="scientific">Cloacibacillus evryensis</name>
    <dbReference type="NCBI Taxonomy" id="508460"/>
    <lineage>
        <taxon>Bacteria</taxon>
        <taxon>Thermotogati</taxon>
        <taxon>Synergistota</taxon>
        <taxon>Synergistia</taxon>
        <taxon>Synergistales</taxon>
        <taxon>Synergistaceae</taxon>
        <taxon>Cloacibacillus</taxon>
    </lineage>
</organism>
<comment type="subcellular location">
    <subcellularLocation>
        <location evidence="1">Cell membrane</location>
        <topology evidence="1">Multi-pass membrane protein</topology>
    </subcellularLocation>
</comment>
<dbReference type="RefSeq" id="WP_008711763.1">
    <property type="nucleotide sequence ID" value="NZ_CABKQM010000008.1"/>
</dbReference>
<dbReference type="SUPFAM" id="SSF103481">
    <property type="entry name" value="Multidrug resistance efflux transporter EmrE"/>
    <property type="match status" value="2"/>
</dbReference>
<evidence type="ECO:0000256" key="3">
    <source>
        <dbReference type="ARBA" id="ARBA00022692"/>
    </source>
</evidence>
<feature type="transmembrane region" description="Helical" evidence="6">
    <location>
        <begin position="189"/>
        <end position="208"/>
    </location>
</feature>
<feature type="transmembrane region" description="Helical" evidence="6">
    <location>
        <begin position="78"/>
        <end position="102"/>
    </location>
</feature>
<name>A0AAW5K5B0_9BACT</name>
<keyword evidence="2" id="KW-1003">Cell membrane</keyword>
<dbReference type="PANTHER" id="PTHR42920">
    <property type="entry name" value="OS03G0707200 PROTEIN-RELATED"/>
    <property type="match status" value="1"/>
</dbReference>
<keyword evidence="9" id="KW-1185">Reference proteome</keyword>
<accession>A0AAW5K5B0</accession>
<feature type="transmembrane region" description="Helical" evidence="6">
    <location>
        <begin position="248"/>
        <end position="269"/>
    </location>
</feature>
<proteinExistence type="predicted"/>
<feature type="transmembrane region" description="Helical" evidence="6">
    <location>
        <begin position="214"/>
        <end position="236"/>
    </location>
</feature>
<feature type="transmembrane region" description="Helical" evidence="6">
    <location>
        <begin position="156"/>
        <end position="177"/>
    </location>
</feature>
<dbReference type="AlphaFoldDB" id="A0AAW5K5B0"/>
<dbReference type="InterPro" id="IPR051258">
    <property type="entry name" value="Diverse_Substrate_Transporter"/>
</dbReference>